<gene>
    <name evidence="1" type="ORF">OEA66_00150</name>
</gene>
<organism evidence="1 2">
    <name type="scientific">Chryseobacterium luquanense</name>
    <dbReference type="NCBI Taxonomy" id="2983766"/>
    <lineage>
        <taxon>Bacteria</taxon>
        <taxon>Pseudomonadati</taxon>
        <taxon>Bacteroidota</taxon>
        <taxon>Flavobacteriia</taxon>
        <taxon>Flavobacteriales</taxon>
        <taxon>Weeksellaceae</taxon>
        <taxon>Chryseobacterium group</taxon>
        <taxon>Chryseobacterium</taxon>
    </lineage>
</organism>
<proteinExistence type="predicted"/>
<keyword evidence="2" id="KW-1185">Reference proteome</keyword>
<dbReference type="RefSeq" id="WP_267279443.1">
    <property type="nucleotide sequence ID" value="NZ_JAOVZV010000001.1"/>
</dbReference>
<evidence type="ECO:0000313" key="2">
    <source>
        <dbReference type="Proteomes" id="UP001070176"/>
    </source>
</evidence>
<sequence length="78" mass="8706">MKKSPFLTFFCSFSLANFYSQKITDGVTVDVSSLDVTFNILNRESVNVVGKNFDRYKVSATNNSGKSINMRLANALRS</sequence>
<reference evidence="1" key="1">
    <citation type="submission" date="2022-10" db="EMBL/GenBank/DDBJ databases">
        <title>Chryseobacterium sp. nov., a novel bacterial species.</title>
        <authorList>
            <person name="Cao Y."/>
        </authorList>
    </citation>
    <scope>NUCLEOTIDE SEQUENCE</scope>
    <source>
        <strain evidence="1">KC 927</strain>
    </source>
</reference>
<accession>A0ABT3XXY0</accession>
<name>A0ABT3XXY0_9FLAO</name>
<protein>
    <submittedName>
        <fullName evidence="1">Uncharacterized protein</fullName>
    </submittedName>
</protein>
<dbReference type="EMBL" id="JAOVZV010000001">
    <property type="protein sequence ID" value="MCX8530759.1"/>
    <property type="molecule type" value="Genomic_DNA"/>
</dbReference>
<comment type="caution">
    <text evidence="1">The sequence shown here is derived from an EMBL/GenBank/DDBJ whole genome shotgun (WGS) entry which is preliminary data.</text>
</comment>
<evidence type="ECO:0000313" key="1">
    <source>
        <dbReference type="EMBL" id="MCX8530759.1"/>
    </source>
</evidence>
<dbReference type="Proteomes" id="UP001070176">
    <property type="component" value="Unassembled WGS sequence"/>
</dbReference>